<name>A0A2S7WNB8_9FLAO</name>
<dbReference type="EMBL" id="MSCN01000001">
    <property type="protein sequence ID" value="PQJ78761.1"/>
    <property type="molecule type" value="Genomic_DNA"/>
</dbReference>
<dbReference type="AlphaFoldDB" id="A0A2S7WNB8"/>
<protein>
    <submittedName>
        <fullName evidence="1">Uncharacterized protein</fullName>
    </submittedName>
</protein>
<accession>A0A2S7WNB8</accession>
<organism evidence="1 2">
    <name type="scientific">Polaribacter porphyrae</name>
    <dbReference type="NCBI Taxonomy" id="1137780"/>
    <lineage>
        <taxon>Bacteria</taxon>
        <taxon>Pseudomonadati</taxon>
        <taxon>Bacteroidota</taxon>
        <taxon>Flavobacteriia</taxon>
        <taxon>Flavobacteriales</taxon>
        <taxon>Flavobacteriaceae</taxon>
    </lineage>
</organism>
<dbReference type="Proteomes" id="UP000238882">
    <property type="component" value="Unassembled WGS sequence"/>
</dbReference>
<evidence type="ECO:0000313" key="1">
    <source>
        <dbReference type="EMBL" id="PQJ78761.1"/>
    </source>
</evidence>
<dbReference type="RefSeq" id="WP_105015356.1">
    <property type="nucleotide sequence ID" value="NZ_MSCN01000001.1"/>
</dbReference>
<reference evidence="1 2" key="1">
    <citation type="submission" date="2016-12" db="EMBL/GenBank/DDBJ databases">
        <title>Trade-off between light-utilization and light-protection in marine flavobacteria.</title>
        <authorList>
            <person name="Kumagai Y."/>
            <person name="Yoshizawa S."/>
            <person name="Kogure K."/>
            <person name="Iwasaki W."/>
        </authorList>
    </citation>
    <scope>NUCLEOTIDE SEQUENCE [LARGE SCALE GENOMIC DNA]</scope>
    <source>
        <strain evidence="1 2">NBRC 108759</strain>
    </source>
</reference>
<proteinExistence type="predicted"/>
<keyword evidence="2" id="KW-1185">Reference proteome</keyword>
<evidence type="ECO:0000313" key="2">
    <source>
        <dbReference type="Proteomes" id="UP000238882"/>
    </source>
</evidence>
<gene>
    <name evidence="1" type="ORF">BTO18_05985</name>
</gene>
<sequence>MITKDKLKIYKKYKGDIDVWARLNIKKEHEAIDDNDWIIIDDLIQNIKMINQGLTSNLYKESFKNKISRVINDKEDYNYFLKIVELF</sequence>
<comment type="caution">
    <text evidence="1">The sequence shown here is derived from an EMBL/GenBank/DDBJ whole genome shotgun (WGS) entry which is preliminary data.</text>
</comment>